<dbReference type="Gene3D" id="3.30.70.330">
    <property type="match status" value="2"/>
</dbReference>
<proteinExistence type="predicted"/>
<evidence type="ECO:0000259" key="4">
    <source>
        <dbReference type="PROSITE" id="PS50102"/>
    </source>
</evidence>
<feature type="domain" description="RRM" evidence="4">
    <location>
        <begin position="282"/>
        <end position="356"/>
    </location>
</feature>
<dbReference type="InterPro" id="IPR035979">
    <property type="entry name" value="RBD_domain_sf"/>
</dbReference>
<evidence type="ECO:0000313" key="5">
    <source>
        <dbReference type="EMBL" id="CDR36426.1"/>
    </source>
</evidence>
<dbReference type="OrthoDB" id="410044at2759"/>
<dbReference type="CDD" id="cd12453">
    <property type="entry name" value="RRM1_RIM4_like"/>
    <property type="match status" value="1"/>
</dbReference>
<organism evidence="5">
    <name type="scientific">Cyberlindnera fabianii</name>
    <name type="common">Yeast</name>
    <name type="synonym">Hansenula fabianii</name>
    <dbReference type="NCBI Taxonomy" id="36022"/>
    <lineage>
        <taxon>Eukaryota</taxon>
        <taxon>Fungi</taxon>
        <taxon>Dikarya</taxon>
        <taxon>Ascomycota</taxon>
        <taxon>Saccharomycotina</taxon>
        <taxon>Saccharomycetes</taxon>
        <taxon>Phaffomycetales</taxon>
        <taxon>Phaffomycetaceae</taxon>
        <taxon>Cyberlindnera</taxon>
    </lineage>
</organism>
<dbReference type="InterPro" id="IPR034352">
    <property type="entry name" value="Rim4_RRM1"/>
</dbReference>
<feature type="domain" description="RRM" evidence="4">
    <location>
        <begin position="104"/>
        <end position="183"/>
    </location>
</feature>
<dbReference type="PhylomeDB" id="A0A061AH65"/>
<dbReference type="VEuPathDB" id="FungiDB:BON22_0775"/>
<feature type="compositionally biased region" description="Polar residues" evidence="3">
    <location>
        <begin position="38"/>
        <end position="47"/>
    </location>
</feature>
<dbReference type="Pfam" id="PF00076">
    <property type="entry name" value="RRM_1"/>
    <property type="match status" value="2"/>
</dbReference>
<dbReference type="PROSITE" id="PS50102">
    <property type="entry name" value="RRM"/>
    <property type="match status" value="2"/>
</dbReference>
<evidence type="ECO:0000256" key="1">
    <source>
        <dbReference type="ARBA" id="ARBA00022884"/>
    </source>
</evidence>
<feature type="region of interest" description="Disordered" evidence="3">
    <location>
        <begin position="608"/>
        <end position="636"/>
    </location>
</feature>
<protein>
    <submittedName>
        <fullName evidence="5">CYFA0S01e01398g1_1</fullName>
    </submittedName>
</protein>
<dbReference type="PANTHER" id="PTHR21245">
    <property type="entry name" value="HETEROGENEOUS NUCLEAR RIBONUCLEOPROTEIN"/>
    <property type="match status" value="1"/>
</dbReference>
<feature type="compositionally biased region" description="Basic and acidic residues" evidence="3">
    <location>
        <begin position="26"/>
        <end position="36"/>
    </location>
</feature>
<feature type="compositionally biased region" description="Basic and acidic residues" evidence="3">
    <location>
        <begin position="612"/>
        <end position="622"/>
    </location>
</feature>
<evidence type="ECO:0000256" key="3">
    <source>
        <dbReference type="SAM" id="MobiDB-lite"/>
    </source>
</evidence>
<dbReference type="GO" id="GO:0003723">
    <property type="term" value="F:RNA binding"/>
    <property type="evidence" value="ECO:0007669"/>
    <property type="project" value="UniProtKB-UniRule"/>
</dbReference>
<gene>
    <name evidence="5" type="ORF">CYFA0S_01e01398g</name>
</gene>
<dbReference type="EMBL" id="LK052886">
    <property type="protein sequence ID" value="CDR36426.1"/>
    <property type="molecule type" value="Genomic_DNA"/>
</dbReference>
<feature type="compositionally biased region" description="Basic and acidic residues" evidence="3">
    <location>
        <begin position="63"/>
        <end position="76"/>
    </location>
</feature>
<sequence>MTSKSPLITVVEGIEDGMERLHDYEVKGPLDSDYDPKSINSLLPTSFSSSEESEIEDSDAEADLQKLELLDSKEEDTMAELPTNSNKDESKEPSGTAFRGRPSSCVFVASLAASLTDDELSLSVTNHFQQWGDLALVKVLRDPSNRPYAFVQYTNDQDAKIALKKAQHTTLNGRTIRCEAAKVNRTLYIATCSGYEVTIQDIKDLLEKYGEIEQTVGNNDSTFRKSNLNKAWFAQFAYRDDAIRAYANLRLDPEWIVEWAQNIEHPSEPIERAEEDVEIDKCSIFVGQLDNKVTKELLQERFERHGSVSEIVLVLRSSNNFAFIKFSDEKAAAAAVERENHAVLLEKTMHVQYRELHHKKKRFNSVTPRLNLAPPPVNLPVRRASTGSGFPADTFARAPMGHFGNAGFQRSSSISGKPNARFPSQRSVSFSNDKPQKFYPHNGEFGQSRRNYGTPNRAEDGTDKQTPLSSPSNQTLNSSTGEAKSMYSATATSVTASENHNEESTNPTMSSYSNIKHPVRRNISHMPPPSSNMMHPPPSYYYYPLPPKEALAYEHPSAFPLAYASYPYFYPDSGMVEYPQPAGLSAGGTIPPAPYYMYYSVPQTPTFPPDPKLGHGVDEGHFEPMSPDSYKDEIDY</sequence>
<feature type="region of interest" description="Disordered" evidence="3">
    <location>
        <begin position="26"/>
        <end position="99"/>
    </location>
</feature>
<feature type="compositionally biased region" description="Polar residues" evidence="3">
    <location>
        <begin position="408"/>
        <end position="433"/>
    </location>
</feature>
<dbReference type="SUPFAM" id="SSF54928">
    <property type="entry name" value="RNA-binding domain, RBD"/>
    <property type="match status" value="2"/>
</dbReference>
<dbReference type="SMART" id="SM00360">
    <property type="entry name" value="RRM"/>
    <property type="match status" value="3"/>
</dbReference>
<feature type="compositionally biased region" description="Polar residues" evidence="3">
    <location>
        <begin position="464"/>
        <end position="514"/>
    </location>
</feature>
<name>A0A061AH65_CYBFA</name>
<reference evidence="5" key="1">
    <citation type="journal article" date="2014" name="Genome Announc.">
        <title>Genome sequence of the yeast Cyberlindnera fabianii (Hansenula fabianii).</title>
        <authorList>
            <person name="Freel K.C."/>
            <person name="Sarilar V."/>
            <person name="Neuveglise C."/>
            <person name="Devillers H."/>
            <person name="Friedrich A."/>
            <person name="Schacherer J."/>
        </authorList>
    </citation>
    <scope>NUCLEOTIDE SEQUENCE</scope>
    <source>
        <strain evidence="5">YJS4271</strain>
    </source>
</reference>
<dbReference type="InterPro" id="IPR000504">
    <property type="entry name" value="RRM_dom"/>
</dbReference>
<dbReference type="CDD" id="cd00590">
    <property type="entry name" value="RRM_SF"/>
    <property type="match status" value="1"/>
</dbReference>
<feature type="region of interest" description="Disordered" evidence="3">
    <location>
        <begin position="401"/>
        <end position="514"/>
    </location>
</feature>
<feature type="region of interest" description="Disordered" evidence="3">
    <location>
        <begin position="364"/>
        <end position="385"/>
    </location>
</feature>
<accession>A0A061AH65</accession>
<dbReference type="AlphaFoldDB" id="A0A061AH65"/>
<evidence type="ECO:0000256" key="2">
    <source>
        <dbReference type="PROSITE-ProRule" id="PRU00176"/>
    </source>
</evidence>
<keyword evidence="1 2" id="KW-0694">RNA-binding</keyword>
<feature type="compositionally biased region" description="Acidic residues" evidence="3">
    <location>
        <begin position="51"/>
        <end position="62"/>
    </location>
</feature>
<dbReference type="InterPro" id="IPR012677">
    <property type="entry name" value="Nucleotide-bd_a/b_plait_sf"/>
</dbReference>